<keyword evidence="7" id="KW-0223">Dioxygenase</keyword>
<evidence type="ECO:0000313" key="8">
    <source>
        <dbReference type="Proteomes" id="UP000242972"/>
    </source>
</evidence>
<dbReference type="GO" id="GO:0008198">
    <property type="term" value="F:ferrous iron binding"/>
    <property type="evidence" value="ECO:0007669"/>
    <property type="project" value="InterPro"/>
</dbReference>
<dbReference type="EMBL" id="PXYW01000007">
    <property type="protein sequence ID" value="PSR34724.1"/>
    <property type="molecule type" value="Genomic_DNA"/>
</dbReference>
<proteinExistence type="inferred from homology"/>
<evidence type="ECO:0000256" key="2">
    <source>
        <dbReference type="ARBA" id="ARBA00007581"/>
    </source>
</evidence>
<accession>A0A2T2XJR1</accession>
<dbReference type="SUPFAM" id="SSF53213">
    <property type="entry name" value="LigB-like"/>
    <property type="match status" value="1"/>
</dbReference>
<comment type="similarity">
    <text evidence="2">Belongs to the DODA-type extradiol aromatic ring-opening dioxygenase family.</text>
</comment>
<evidence type="ECO:0000256" key="1">
    <source>
        <dbReference type="ARBA" id="ARBA00001947"/>
    </source>
</evidence>
<protein>
    <submittedName>
        <fullName evidence="7">Dioxygenase</fullName>
    </submittedName>
</protein>
<evidence type="ECO:0000313" key="7">
    <source>
        <dbReference type="EMBL" id="PSR34724.1"/>
    </source>
</evidence>
<keyword evidence="4" id="KW-0862">Zinc</keyword>
<dbReference type="InterPro" id="IPR004183">
    <property type="entry name" value="Xdiol_dOase_suB"/>
</dbReference>
<name>A0A2T2XJR1_9FIRM</name>
<sequence>MLPALFIAHGSPMVAIEETDYSRFLQQLGKSFPKPKSVVVFSAHWESPVQMVSAVSRYSTIYDFGGFPEELYQINYAAPGNKDVSRQIQQLFAGDQISYNVETKRGLDHGAWTILRRLYPEADVPVVELSVNPRIRPQEQYRIGKALAPLRGEGVLIIGSGVTVHNFQLLAVRNNPKVREIVNGFEDWLEAHLELWDLTALFDFEAQAPYASIAVPAGGNEHFVPLFYAMGAADATRVVHTLYRGLEMGVMTNSIYQFG</sequence>
<dbReference type="GO" id="GO:0008270">
    <property type="term" value="F:zinc ion binding"/>
    <property type="evidence" value="ECO:0007669"/>
    <property type="project" value="InterPro"/>
</dbReference>
<gene>
    <name evidence="7" type="ORF">C7B46_04625</name>
</gene>
<dbReference type="GO" id="GO:0016702">
    <property type="term" value="F:oxidoreductase activity, acting on single donors with incorporation of molecular oxygen, incorporation of two atoms of oxygen"/>
    <property type="evidence" value="ECO:0007669"/>
    <property type="project" value="UniProtKB-ARBA"/>
</dbReference>
<dbReference type="Proteomes" id="UP000242972">
    <property type="component" value="Unassembled WGS sequence"/>
</dbReference>
<evidence type="ECO:0000256" key="3">
    <source>
        <dbReference type="ARBA" id="ARBA00022723"/>
    </source>
</evidence>
<comment type="cofactor">
    <cofactor evidence="1">
        <name>Zn(2+)</name>
        <dbReference type="ChEBI" id="CHEBI:29105"/>
    </cofactor>
</comment>
<dbReference type="InterPro" id="IPR014436">
    <property type="entry name" value="Extradiol_dOase_DODA"/>
</dbReference>
<organism evidence="7 8">
    <name type="scientific">Sulfobacillus benefaciens</name>
    <dbReference type="NCBI Taxonomy" id="453960"/>
    <lineage>
        <taxon>Bacteria</taxon>
        <taxon>Bacillati</taxon>
        <taxon>Bacillota</taxon>
        <taxon>Clostridia</taxon>
        <taxon>Eubacteriales</taxon>
        <taxon>Clostridiales Family XVII. Incertae Sedis</taxon>
        <taxon>Sulfobacillus</taxon>
    </lineage>
</organism>
<dbReference type="AlphaFoldDB" id="A0A2T2XJR1"/>
<keyword evidence="3" id="KW-0479">Metal-binding</keyword>
<keyword evidence="5" id="KW-0560">Oxidoreductase</keyword>
<evidence type="ECO:0000256" key="5">
    <source>
        <dbReference type="ARBA" id="ARBA00023002"/>
    </source>
</evidence>
<feature type="domain" description="Extradiol ring-cleavage dioxygenase class III enzyme subunit B" evidence="6">
    <location>
        <begin position="4"/>
        <end position="242"/>
    </location>
</feature>
<dbReference type="PANTHER" id="PTHR30096:SF0">
    <property type="entry name" value="4,5-DOPA DIOXYGENASE EXTRADIOL-LIKE PROTEIN"/>
    <property type="match status" value="1"/>
</dbReference>
<evidence type="ECO:0000259" key="6">
    <source>
        <dbReference type="Pfam" id="PF02900"/>
    </source>
</evidence>
<comment type="caution">
    <text evidence="7">The sequence shown here is derived from an EMBL/GenBank/DDBJ whole genome shotgun (WGS) entry which is preliminary data.</text>
</comment>
<evidence type="ECO:0000256" key="4">
    <source>
        <dbReference type="ARBA" id="ARBA00022833"/>
    </source>
</evidence>
<dbReference type="Pfam" id="PF02900">
    <property type="entry name" value="LigB"/>
    <property type="match status" value="1"/>
</dbReference>
<dbReference type="Gene3D" id="3.40.830.10">
    <property type="entry name" value="LigB-like"/>
    <property type="match status" value="1"/>
</dbReference>
<dbReference type="PANTHER" id="PTHR30096">
    <property type="entry name" value="4,5-DOPA DIOXYGENASE EXTRADIOL-LIKE PROTEIN"/>
    <property type="match status" value="1"/>
</dbReference>
<dbReference type="PIRSF" id="PIRSF006157">
    <property type="entry name" value="Doxgns_DODA"/>
    <property type="match status" value="1"/>
</dbReference>
<reference evidence="7 8" key="1">
    <citation type="journal article" date="2014" name="BMC Genomics">
        <title>Comparison of environmental and isolate Sulfobacillus genomes reveals diverse carbon, sulfur, nitrogen, and hydrogen metabolisms.</title>
        <authorList>
            <person name="Justice N.B."/>
            <person name="Norman A."/>
            <person name="Brown C.T."/>
            <person name="Singh A."/>
            <person name="Thomas B.C."/>
            <person name="Banfield J.F."/>
        </authorList>
    </citation>
    <scope>NUCLEOTIDE SEQUENCE [LARGE SCALE GENOMIC DNA]</scope>
    <source>
        <strain evidence="7">AMDSBA4</strain>
    </source>
</reference>
<dbReference type="CDD" id="cd07363">
    <property type="entry name" value="45_DOPA_Dioxygenase"/>
    <property type="match status" value="1"/>
</dbReference>